<comment type="similarity">
    <text evidence="1">Belongs to the 'phage' integrase family.</text>
</comment>
<evidence type="ECO:0000259" key="6">
    <source>
        <dbReference type="PROSITE" id="PS51898"/>
    </source>
</evidence>
<feature type="domain" description="Core-binding (CB)" evidence="7">
    <location>
        <begin position="106"/>
        <end position="186"/>
    </location>
</feature>
<gene>
    <name evidence="8" type="ORF">B0F89_1434</name>
</gene>
<proteinExistence type="inferred from homology"/>
<evidence type="ECO:0000256" key="4">
    <source>
        <dbReference type="ARBA" id="ARBA00023172"/>
    </source>
</evidence>
<dbReference type="InterPro" id="IPR050090">
    <property type="entry name" value="Tyrosine_recombinase_XerCD"/>
</dbReference>
<evidence type="ECO:0000256" key="2">
    <source>
        <dbReference type="ARBA" id="ARBA00022908"/>
    </source>
</evidence>
<evidence type="ECO:0000256" key="5">
    <source>
        <dbReference type="PROSITE-ProRule" id="PRU01248"/>
    </source>
</evidence>
<dbReference type="GO" id="GO:0003677">
    <property type="term" value="F:DNA binding"/>
    <property type="evidence" value="ECO:0007669"/>
    <property type="project" value="UniProtKB-UniRule"/>
</dbReference>
<dbReference type="Gene3D" id="1.10.150.130">
    <property type="match status" value="1"/>
</dbReference>
<dbReference type="Gene3D" id="1.10.443.10">
    <property type="entry name" value="Intergrase catalytic core"/>
    <property type="match status" value="1"/>
</dbReference>
<evidence type="ECO:0000259" key="7">
    <source>
        <dbReference type="PROSITE" id="PS51900"/>
    </source>
</evidence>
<evidence type="ECO:0000256" key="1">
    <source>
        <dbReference type="ARBA" id="ARBA00008857"/>
    </source>
</evidence>
<keyword evidence="3 5" id="KW-0238">DNA-binding</keyword>
<dbReference type="PANTHER" id="PTHR30349">
    <property type="entry name" value="PHAGE INTEGRASE-RELATED"/>
    <property type="match status" value="1"/>
</dbReference>
<evidence type="ECO:0000313" key="9">
    <source>
        <dbReference type="Proteomes" id="UP000239861"/>
    </source>
</evidence>
<dbReference type="Pfam" id="PF00589">
    <property type="entry name" value="Phage_integrase"/>
    <property type="match status" value="1"/>
</dbReference>
<reference evidence="8 9" key="1">
    <citation type="submission" date="2018-02" db="EMBL/GenBank/DDBJ databases">
        <title>Subsurface microbial communities from deep shales in Ohio and West Virginia, USA.</title>
        <authorList>
            <person name="Wrighton K."/>
        </authorList>
    </citation>
    <scope>NUCLEOTIDE SEQUENCE [LARGE SCALE GENOMIC DNA]</scope>
    <source>
        <strain evidence="8 9">MARC-MIP3H16</strain>
    </source>
</reference>
<comment type="caution">
    <text evidence="8">The sequence shown here is derived from an EMBL/GenBank/DDBJ whole genome shotgun (WGS) entry which is preliminary data.</text>
</comment>
<dbReference type="InterPro" id="IPR013762">
    <property type="entry name" value="Integrase-like_cat_sf"/>
</dbReference>
<dbReference type="InterPro" id="IPR002104">
    <property type="entry name" value="Integrase_catalytic"/>
</dbReference>
<dbReference type="PROSITE" id="PS51898">
    <property type="entry name" value="TYR_RECOMBINASE"/>
    <property type="match status" value="1"/>
</dbReference>
<evidence type="ECO:0000313" key="8">
    <source>
        <dbReference type="EMBL" id="PPK57879.1"/>
    </source>
</evidence>
<dbReference type="RefSeq" id="WP_104412848.1">
    <property type="nucleotide sequence ID" value="NZ_PTIW01000043.1"/>
</dbReference>
<protein>
    <submittedName>
        <fullName evidence="8">Site-specific recombinase XerD</fullName>
    </submittedName>
</protein>
<accession>A0AB36ZSJ3</accession>
<evidence type="ECO:0000256" key="3">
    <source>
        <dbReference type="ARBA" id="ARBA00023125"/>
    </source>
</evidence>
<dbReference type="InterPro" id="IPR044068">
    <property type="entry name" value="CB"/>
</dbReference>
<dbReference type="GO" id="GO:0015074">
    <property type="term" value="P:DNA integration"/>
    <property type="evidence" value="ECO:0007669"/>
    <property type="project" value="UniProtKB-KW"/>
</dbReference>
<sequence>MKKYVRVKLPNSNCTGISLEIDSDINIKEITTVKEANKYINGVYKLHLRIKKNGIDSSKVFYFNTNDIGFKKSIDQVSSTREELKKKLATKGTLREKYIENSMESNTFLEQAKLFIKQKSISLRQSSIDNYSTNLLTHSKELHNKLYNSITIHDVQKQLNKLIGKRKPATVKLLALNLKTFLKPLNLDWSTLEIPSVHNKVDYTLPIDDTRTIIKAMRSYSLIKVSDKEYYQFPEVRNIFLFLLTGRRVSEVLNLKYSDLNLSQKVFKIPASKAKGKKELVFDLDDTLLNALETQSKINHIQLNDKLDLKIFNYTKETPRWHFQKLLKTLNLPKLRLHDIRHMLATTLLQNEVAVADVSRMLGHSSIIVTEQRYVTKSKEQASRALRALDNILVEQFRTKL</sequence>
<name>A0AB36ZSJ3_9BACT</name>
<dbReference type="GO" id="GO:0006310">
    <property type="term" value="P:DNA recombination"/>
    <property type="evidence" value="ECO:0007669"/>
    <property type="project" value="UniProtKB-KW"/>
</dbReference>
<dbReference type="PANTHER" id="PTHR30349:SF64">
    <property type="entry name" value="PROPHAGE INTEGRASE INTD-RELATED"/>
    <property type="match status" value="1"/>
</dbReference>
<dbReference type="InterPro" id="IPR011010">
    <property type="entry name" value="DNA_brk_join_enz"/>
</dbReference>
<organism evidence="8 9">
    <name type="scientific">Malaciobacter marinus</name>
    <dbReference type="NCBI Taxonomy" id="505249"/>
    <lineage>
        <taxon>Bacteria</taxon>
        <taxon>Pseudomonadati</taxon>
        <taxon>Campylobacterota</taxon>
        <taxon>Epsilonproteobacteria</taxon>
        <taxon>Campylobacterales</taxon>
        <taxon>Arcobacteraceae</taxon>
        <taxon>Malaciobacter</taxon>
    </lineage>
</organism>
<keyword evidence="4" id="KW-0233">DNA recombination</keyword>
<dbReference type="EMBL" id="PTIW01000043">
    <property type="protein sequence ID" value="PPK57879.1"/>
    <property type="molecule type" value="Genomic_DNA"/>
</dbReference>
<dbReference type="AlphaFoldDB" id="A0AB36ZSJ3"/>
<dbReference type="InterPro" id="IPR010998">
    <property type="entry name" value="Integrase_recombinase_N"/>
</dbReference>
<keyword evidence="2" id="KW-0229">DNA integration</keyword>
<dbReference type="SUPFAM" id="SSF56349">
    <property type="entry name" value="DNA breaking-rejoining enzymes"/>
    <property type="match status" value="1"/>
</dbReference>
<dbReference type="Proteomes" id="UP000239861">
    <property type="component" value="Unassembled WGS sequence"/>
</dbReference>
<feature type="domain" description="Tyr recombinase" evidence="6">
    <location>
        <begin position="200"/>
        <end position="387"/>
    </location>
</feature>
<dbReference type="PROSITE" id="PS51900">
    <property type="entry name" value="CB"/>
    <property type="match status" value="1"/>
</dbReference>